<evidence type="ECO:0000256" key="1">
    <source>
        <dbReference type="ARBA" id="ARBA00001947"/>
    </source>
</evidence>
<dbReference type="InterPro" id="IPR013154">
    <property type="entry name" value="ADH-like_N"/>
</dbReference>
<dbReference type="Pfam" id="PF00107">
    <property type="entry name" value="ADH_zinc_N"/>
    <property type="match status" value="1"/>
</dbReference>
<evidence type="ECO:0000256" key="2">
    <source>
        <dbReference type="ARBA" id="ARBA00008072"/>
    </source>
</evidence>
<dbReference type="Gene3D" id="3.90.180.10">
    <property type="entry name" value="Medium-chain alcohol dehydrogenases, catalytic domain"/>
    <property type="match status" value="1"/>
</dbReference>
<dbReference type="GO" id="GO:0005737">
    <property type="term" value="C:cytoplasm"/>
    <property type="evidence" value="ECO:0007669"/>
    <property type="project" value="TreeGrafter"/>
</dbReference>
<keyword evidence="7" id="KW-0520">NAD</keyword>
<dbReference type="SUPFAM" id="SSF51735">
    <property type="entry name" value="NAD(P)-binding Rossmann-fold domains"/>
    <property type="match status" value="1"/>
</dbReference>
<protein>
    <recommendedName>
        <fullName evidence="3">alcohol dehydrogenase</fullName>
        <ecNumber evidence="3">1.1.1.1</ecNumber>
    </recommendedName>
</protein>
<dbReference type="AlphaFoldDB" id="A0A427XTQ6"/>
<comment type="similarity">
    <text evidence="2">Belongs to the zinc-containing alcohol dehydrogenase family.</text>
</comment>
<dbReference type="InterPro" id="IPR011032">
    <property type="entry name" value="GroES-like_sf"/>
</dbReference>
<name>A0A427XTQ6_9TREE</name>
<dbReference type="SUPFAM" id="SSF50129">
    <property type="entry name" value="GroES-like"/>
    <property type="match status" value="1"/>
</dbReference>
<evidence type="ECO:0000256" key="6">
    <source>
        <dbReference type="ARBA" id="ARBA00023002"/>
    </source>
</evidence>
<comment type="caution">
    <text evidence="9">The sequence shown here is derived from an EMBL/GenBank/DDBJ whole genome shotgun (WGS) entry which is preliminary data.</text>
</comment>
<evidence type="ECO:0000256" key="3">
    <source>
        <dbReference type="ARBA" id="ARBA00013190"/>
    </source>
</evidence>
<dbReference type="FunFam" id="3.40.50.720:FF:000039">
    <property type="entry name" value="Alcohol dehydrogenase AdhP"/>
    <property type="match status" value="1"/>
</dbReference>
<dbReference type="InterPro" id="IPR020843">
    <property type="entry name" value="ER"/>
</dbReference>
<keyword evidence="5" id="KW-0862">Zinc</keyword>
<keyword evidence="4" id="KW-0479">Metal-binding</keyword>
<keyword evidence="10" id="KW-1185">Reference proteome</keyword>
<comment type="cofactor">
    <cofactor evidence="1">
        <name>Zn(2+)</name>
        <dbReference type="ChEBI" id="CHEBI:29105"/>
    </cofactor>
</comment>
<dbReference type="Pfam" id="PF08240">
    <property type="entry name" value="ADH_N"/>
    <property type="match status" value="1"/>
</dbReference>
<reference evidence="9 10" key="1">
    <citation type="submission" date="2018-11" db="EMBL/GenBank/DDBJ databases">
        <title>Genome sequence of Saitozyma podzolica DSM 27192.</title>
        <authorList>
            <person name="Aliyu H."/>
            <person name="Gorte O."/>
            <person name="Ochsenreither K."/>
        </authorList>
    </citation>
    <scope>NUCLEOTIDE SEQUENCE [LARGE SCALE GENOMIC DNA]</scope>
    <source>
        <strain evidence="9 10">DSM 27192</strain>
    </source>
</reference>
<dbReference type="PANTHER" id="PTHR42940">
    <property type="entry name" value="ALCOHOL DEHYDROGENASE 1-RELATED"/>
    <property type="match status" value="1"/>
</dbReference>
<evidence type="ECO:0000256" key="7">
    <source>
        <dbReference type="ARBA" id="ARBA00023027"/>
    </source>
</evidence>
<dbReference type="Proteomes" id="UP000279259">
    <property type="component" value="Unassembled WGS sequence"/>
</dbReference>
<dbReference type="SMART" id="SM00829">
    <property type="entry name" value="PKS_ER"/>
    <property type="match status" value="1"/>
</dbReference>
<dbReference type="InterPro" id="IPR013149">
    <property type="entry name" value="ADH-like_C"/>
</dbReference>
<feature type="domain" description="Enoyl reductase (ER)" evidence="8">
    <location>
        <begin position="18"/>
        <end position="354"/>
    </location>
</feature>
<dbReference type="GO" id="GO:0004022">
    <property type="term" value="F:alcohol dehydrogenase (NAD+) activity"/>
    <property type="evidence" value="ECO:0007669"/>
    <property type="project" value="UniProtKB-EC"/>
</dbReference>
<evidence type="ECO:0000313" key="10">
    <source>
        <dbReference type="Proteomes" id="UP000279259"/>
    </source>
</evidence>
<evidence type="ECO:0000313" key="9">
    <source>
        <dbReference type="EMBL" id="RSH82198.1"/>
    </source>
</evidence>
<dbReference type="EMBL" id="RSCD01000028">
    <property type="protein sequence ID" value="RSH82198.1"/>
    <property type="molecule type" value="Genomic_DNA"/>
</dbReference>
<evidence type="ECO:0000256" key="5">
    <source>
        <dbReference type="ARBA" id="ARBA00022833"/>
    </source>
</evidence>
<dbReference type="Gene3D" id="3.40.50.720">
    <property type="entry name" value="NAD(P)-binding Rossmann-like Domain"/>
    <property type="match status" value="1"/>
</dbReference>
<dbReference type="OrthoDB" id="1879366at2759"/>
<evidence type="ECO:0000256" key="4">
    <source>
        <dbReference type="ARBA" id="ARBA00022723"/>
    </source>
</evidence>
<dbReference type="InterPro" id="IPR036291">
    <property type="entry name" value="NAD(P)-bd_dom_sf"/>
</dbReference>
<accession>A0A427XTQ6</accession>
<evidence type="ECO:0000259" key="8">
    <source>
        <dbReference type="SMART" id="SM00829"/>
    </source>
</evidence>
<dbReference type="GO" id="GO:0046872">
    <property type="term" value="F:metal ion binding"/>
    <property type="evidence" value="ECO:0007669"/>
    <property type="project" value="UniProtKB-KW"/>
</dbReference>
<proteinExistence type="inferred from homology"/>
<gene>
    <name evidence="9" type="primary">ADH1</name>
    <name evidence="9" type="ORF">EHS25_006131</name>
</gene>
<dbReference type="STRING" id="1890683.A0A427XTQ6"/>
<sequence length="358" mass="37881">MPSPAEPIPKKQLAAVSDDSSSLEIREIPVVQPAELEPGRALVKVLYTGVCHTDLHVVRDEWPLKPQRPTIAGHEGAGVIVAINDPTSNLKVGDRVGIKWIADSCNQCEFCLSGNDPICQKAKISGLTTSGSFQQYCPAYVSQLTPIPESLDMSQAAPILCAGVTVYKALKNSAARAGQWVAIPGAGGGLGSLALQYAKYMGLNTIAIDTGDAKKDLTKKLGASAWIDFTTTEDMVAAVKKVTPDGLGPHAAIITSPKPEAYLTAMSYIRPGGTVVAVGLPKEGAVVTADVFWTVVQSKRLVGSYVGSRLDAIEALRIAAEGHVKTPISIEPFASLESVYTRMDKGQLSGRVVLDLFK</sequence>
<organism evidence="9 10">
    <name type="scientific">Saitozyma podzolica</name>
    <dbReference type="NCBI Taxonomy" id="1890683"/>
    <lineage>
        <taxon>Eukaryota</taxon>
        <taxon>Fungi</taxon>
        <taxon>Dikarya</taxon>
        <taxon>Basidiomycota</taxon>
        <taxon>Agaricomycotina</taxon>
        <taxon>Tremellomycetes</taxon>
        <taxon>Tremellales</taxon>
        <taxon>Trimorphomycetaceae</taxon>
        <taxon>Saitozyma</taxon>
    </lineage>
</organism>
<dbReference type="CDD" id="cd08297">
    <property type="entry name" value="CAD3"/>
    <property type="match status" value="1"/>
</dbReference>
<dbReference type="EC" id="1.1.1.1" evidence="3"/>
<keyword evidence="6" id="KW-0560">Oxidoreductase</keyword>
<dbReference type="PANTHER" id="PTHR42940:SF3">
    <property type="entry name" value="ALCOHOL DEHYDROGENASE 1-RELATED"/>
    <property type="match status" value="1"/>
</dbReference>